<dbReference type="InterPro" id="IPR012334">
    <property type="entry name" value="Pectin_lyas_fold"/>
</dbReference>
<keyword evidence="9" id="KW-0732">Signal</keyword>
<evidence type="ECO:0000313" key="11">
    <source>
        <dbReference type="Proteomes" id="UP000321947"/>
    </source>
</evidence>
<evidence type="ECO:0000256" key="4">
    <source>
        <dbReference type="ARBA" id="ARBA00022525"/>
    </source>
</evidence>
<name>A0A5D3DYX7_CUCMM</name>
<evidence type="ECO:0000256" key="1">
    <source>
        <dbReference type="ARBA" id="ARBA00004191"/>
    </source>
</evidence>
<evidence type="ECO:0000256" key="7">
    <source>
        <dbReference type="ARBA" id="ARBA00023316"/>
    </source>
</evidence>
<dbReference type="GO" id="GO:0005975">
    <property type="term" value="P:carbohydrate metabolic process"/>
    <property type="evidence" value="ECO:0007669"/>
    <property type="project" value="InterPro"/>
</dbReference>
<dbReference type="InterPro" id="IPR000743">
    <property type="entry name" value="Glyco_hydro_28"/>
</dbReference>
<keyword evidence="3" id="KW-0134">Cell wall</keyword>
<dbReference type="EMBL" id="SSTD01002034">
    <property type="protein sequence ID" value="TYK28802.1"/>
    <property type="molecule type" value="Genomic_DNA"/>
</dbReference>
<evidence type="ECO:0000256" key="8">
    <source>
        <dbReference type="RuleBase" id="RU361169"/>
    </source>
</evidence>
<reference evidence="10 11" key="1">
    <citation type="submission" date="2019-08" db="EMBL/GenBank/DDBJ databases">
        <title>Draft genome sequences of two oriental melons (Cucumis melo L. var makuwa).</title>
        <authorList>
            <person name="Kwon S.-Y."/>
        </authorList>
    </citation>
    <scope>NUCLEOTIDE SEQUENCE [LARGE SCALE GENOMIC DNA]</scope>
    <source>
        <strain evidence="11">cv. Chang Bougi</strain>
        <tissue evidence="10">Leaf</tissue>
    </source>
</reference>
<dbReference type="SUPFAM" id="SSF51126">
    <property type="entry name" value="Pectin lyase-like"/>
    <property type="match status" value="1"/>
</dbReference>
<keyword evidence="5 8" id="KW-0378">Hydrolase</keyword>
<evidence type="ECO:0000256" key="9">
    <source>
        <dbReference type="SAM" id="SignalP"/>
    </source>
</evidence>
<gene>
    <name evidence="10" type="ORF">E5676_scaffold303G00040</name>
</gene>
<dbReference type="PANTHER" id="PTHR31375">
    <property type="match status" value="1"/>
</dbReference>
<organism evidence="10 11">
    <name type="scientific">Cucumis melo var. makuwa</name>
    <name type="common">Oriental melon</name>
    <dbReference type="NCBI Taxonomy" id="1194695"/>
    <lineage>
        <taxon>Eukaryota</taxon>
        <taxon>Viridiplantae</taxon>
        <taxon>Streptophyta</taxon>
        <taxon>Embryophyta</taxon>
        <taxon>Tracheophyta</taxon>
        <taxon>Spermatophyta</taxon>
        <taxon>Magnoliopsida</taxon>
        <taxon>eudicotyledons</taxon>
        <taxon>Gunneridae</taxon>
        <taxon>Pentapetalae</taxon>
        <taxon>rosids</taxon>
        <taxon>fabids</taxon>
        <taxon>Cucurbitales</taxon>
        <taxon>Cucurbitaceae</taxon>
        <taxon>Benincaseae</taxon>
        <taxon>Cucumis</taxon>
    </lineage>
</organism>
<dbReference type="GO" id="GO:0004650">
    <property type="term" value="F:polygalacturonase activity"/>
    <property type="evidence" value="ECO:0007669"/>
    <property type="project" value="InterPro"/>
</dbReference>
<comment type="similarity">
    <text evidence="2 8">Belongs to the glycosyl hydrolase 28 family.</text>
</comment>
<keyword evidence="7" id="KW-0961">Cell wall biogenesis/degradation</keyword>
<evidence type="ECO:0000256" key="6">
    <source>
        <dbReference type="ARBA" id="ARBA00023295"/>
    </source>
</evidence>
<evidence type="ECO:0000313" key="10">
    <source>
        <dbReference type="EMBL" id="TYK28802.1"/>
    </source>
</evidence>
<dbReference type="Gene3D" id="2.160.20.10">
    <property type="entry name" value="Single-stranded right-handed beta-helix, Pectin lyase-like"/>
    <property type="match status" value="1"/>
</dbReference>
<evidence type="ECO:0000256" key="5">
    <source>
        <dbReference type="ARBA" id="ARBA00022801"/>
    </source>
</evidence>
<feature type="chain" id="PRO_5022684953" evidence="9">
    <location>
        <begin position="24"/>
        <end position="159"/>
    </location>
</feature>
<proteinExistence type="inferred from homology"/>
<evidence type="ECO:0000256" key="3">
    <source>
        <dbReference type="ARBA" id="ARBA00022512"/>
    </source>
</evidence>
<comment type="caution">
    <text evidence="10">The sequence shown here is derived from an EMBL/GenBank/DDBJ whole genome shotgun (WGS) entry which is preliminary data.</text>
</comment>
<dbReference type="InterPro" id="IPR011050">
    <property type="entry name" value="Pectin_lyase_fold/virulence"/>
</dbReference>
<dbReference type="Proteomes" id="UP000321947">
    <property type="component" value="Unassembled WGS sequence"/>
</dbReference>
<keyword evidence="6 8" id="KW-0326">Glycosidase</keyword>
<keyword evidence="4" id="KW-0964">Secreted</keyword>
<feature type="signal peptide" evidence="9">
    <location>
        <begin position="1"/>
        <end position="23"/>
    </location>
</feature>
<sequence length="159" mass="16665">MGLISNFVALLSVLLLLVSNSKAQSSGGVFDITKYGAKPNADVTAALASAWKEACASTTPSKVLIPKGSYGLSQSNLKGPCKSAIELQIEGTLQAPADPKGDGLLLLEYVDQLTVSGTGVLDGQGKAGWEKNDCHLKKECTKLPMVIACFNYNMSMLLA</sequence>
<comment type="subcellular location">
    <subcellularLocation>
        <location evidence="1">Secreted</location>
        <location evidence="1">Cell wall</location>
    </subcellularLocation>
</comment>
<dbReference type="Pfam" id="PF00295">
    <property type="entry name" value="Glyco_hydro_28"/>
    <property type="match status" value="1"/>
</dbReference>
<dbReference type="GO" id="GO:0071555">
    <property type="term" value="P:cell wall organization"/>
    <property type="evidence" value="ECO:0007669"/>
    <property type="project" value="UniProtKB-KW"/>
</dbReference>
<protein>
    <submittedName>
        <fullName evidence="10">Exopolygalacturonase-like</fullName>
    </submittedName>
</protein>
<dbReference type="AlphaFoldDB" id="A0A5D3DYX7"/>
<accession>A0A5D3DYX7</accession>
<evidence type="ECO:0000256" key="2">
    <source>
        <dbReference type="ARBA" id="ARBA00008834"/>
    </source>
</evidence>